<sequence>MYAAVRKFRRDTSGPALSESIPALTVRQPWAFAIANGYQPVESRKSATDYRGPVAIYAPAAADEENYDDVADLAGLPLARVIEGAQHRQVIVAVGLLTEICTDWRTCECGEWAEVGYDHWRLEGVVKLHEPVSAMGTYGLWDMPADVKDRVLRQLSLDQLAALFAGRVDLTEEPPPAVTDEAPIVEILPAASKRSPLEIREELLPLPTEGYRRVLLLGTTGAGKTTVIRQLLGTHPETERFPSTSTAKTTVATSELILTDEPNYRAVITFVSRAEIEAALVDNIAETAKACFEDKHEATLVTKLLDHVSQRFRFSYMLGKPVLQVDEDDDWDDDDDEQVISETSTGTDGLVREALDRIGDVTRTVTFDLRAEYAPDMDLPLDDYIEDGLDDRIRMHPVTGDLVGRFMVEIEKRFAQLADGELRRDGTGWPVSWSWQCPSRKRFLEVVTRFSSNQATFFGTLLTPLVDGIRVSGPFKPAWAPDAAKLILIDGEGLGHTPGSVATVSTGIRPRMEEADAILLVDNAQQPMQAAPVAVIKTIATTGNGSKLSFLFTHFDLVKGDNLVGVSAKAQHVRESAENVLNSIREELGTSERLLRSRLDDSTFFVGRIHEHLDPAALDPAKKNGPARYAMKQLNALLDALTYEPPPVEVGPSRPVYDRTQLAEAVREATLAFHREWLGTLGLESNPDAPKRHWATIKALTRRIAGGFTDEYRDLKPAASLLTKLEQQFHLMFQNPARWSGAEPNEEECQYIVDVASTMLTKRLFALTQLLITDQVDAWRRASAESGSGSTMRRAHIIVTEIYDRGVPIPDGIRQAFLNTVQAEFDQVAEELDLILE</sequence>
<comment type="caution">
    <text evidence="1">The sequence shown here is derived from an EMBL/GenBank/DDBJ whole genome shotgun (WGS) entry which is preliminary data.</text>
</comment>
<dbReference type="Gene3D" id="3.40.50.300">
    <property type="entry name" value="P-loop containing nucleotide triphosphate hydrolases"/>
    <property type="match status" value="1"/>
</dbReference>
<dbReference type="Proteomes" id="UP001500665">
    <property type="component" value="Unassembled WGS sequence"/>
</dbReference>
<protein>
    <recommendedName>
        <fullName evidence="3">Dynein-related subfamily AAA family protein</fullName>
    </recommendedName>
</protein>
<dbReference type="SUPFAM" id="SSF52540">
    <property type="entry name" value="P-loop containing nucleoside triphosphate hydrolases"/>
    <property type="match status" value="2"/>
</dbReference>
<dbReference type="Gene3D" id="2.30.130.30">
    <property type="entry name" value="Hypothetical protein"/>
    <property type="match status" value="1"/>
</dbReference>
<gene>
    <name evidence="1" type="ORF">GCM10009550_35800</name>
</gene>
<dbReference type="InterPro" id="IPR027417">
    <property type="entry name" value="P-loop_NTPase"/>
</dbReference>
<name>A0ABN1RAG4_9ACTN</name>
<keyword evidence="2" id="KW-1185">Reference proteome</keyword>
<organism evidence="1 2">
    <name type="scientific">Actinocorallia libanotica</name>
    <dbReference type="NCBI Taxonomy" id="46162"/>
    <lineage>
        <taxon>Bacteria</taxon>
        <taxon>Bacillati</taxon>
        <taxon>Actinomycetota</taxon>
        <taxon>Actinomycetes</taxon>
        <taxon>Streptosporangiales</taxon>
        <taxon>Thermomonosporaceae</taxon>
        <taxon>Actinocorallia</taxon>
    </lineage>
</organism>
<proteinExistence type="predicted"/>
<accession>A0ABN1RAG4</accession>
<dbReference type="EMBL" id="BAAAHH010000013">
    <property type="protein sequence ID" value="GAA0953601.1"/>
    <property type="molecule type" value="Genomic_DNA"/>
</dbReference>
<reference evidence="1 2" key="1">
    <citation type="journal article" date="2019" name="Int. J. Syst. Evol. Microbiol.">
        <title>The Global Catalogue of Microorganisms (GCM) 10K type strain sequencing project: providing services to taxonomists for standard genome sequencing and annotation.</title>
        <authorList>
            <consortium name="The Broad Institute Genomics Platform"/>
            <consortium name="The Broad Institute Genome Sequencing Center for Infectious Disease"/>
            <person name="Wu L."/>
            <person name="Ma J."/>
        </authorList>
    </citation>
    <scope>NUCLEOTIDE SEQUENCE [LARGE SCALE GENOMIC DNA]</scope>
    <source>
        <strain evidence="1 2">JCM 10696</strain>
    </source>
</reference>
<dbReference type="SUPFAM" id="SSF88697">
    <property type="entry name" value="PUA domain-like"/>
    <property type="match status" value="1"/>
</dbReference>
<evidence type="ECO:0000313" key="2">
    <source>
        <dbReference type="Proteomes" id="UP001500665"/>
    </source>
</evidence>
<evidence type="ECO:0008006" key="3">
    <source>
        <dbReference type="Google" id="ProtNLM"/>
    </source>
</evidence>
<evidence type="ECO:0000313" key="1">
    <source>
        <dbReference type="EMBL" id="GAA0953601.1"/>
    </source>
</evidence>
<dbReference type="InterPro" id="IPR015947">
    <property type="entry name" value="PUA-like_sf"/>
</dbReference>